<dbReference type="RefSeq" id="WP_285966736.1">
    <property type="nucleotide sequence ID" value="NZ_CP127294.1"/>
</dbReference>
<dbReference type="Pfam" id="PF09588">
    <property type="entry name" value="YqaJ"/>
    <property type="match status" value="1"/>
</dbReference>
<dbReference type="SUPFAM" id="SSF52980">
    <property type="entry name" value="Restriction endonuclease-like"/>
    <property type="match status" value="1"/>
</dbReference>
<evidence type="ECO:0000313" key="3">
    <source>
        <dbReference type="Proteomes" id="UP001236014"/>
    </source>
</evidence>
<dbReference type="EMBL" id="CP127294">
    <property type="protein sequence ID" value="WIX75974.1"/>
    <property type="molecule type" value="Genomic_DNA"/>
</dbReference>
<evidence type="ECO:0000259" key="1">
    <source>
        <dbReference type="Pfam" id="PF09588"/>
    </source>
</evidence>
<accession>A0A9Y2I9U5</accession>
<gene>
    <name evidence="2" type="ORF">QRX50_31440</name>
</gene>
<dbReference type="Proteomes" id="UP001236014">
    <property type="component" value="Chromosome"/>
</dbReference>
<dbReference type="InterPro" id="IPR019080">
    <property type="entry name" value="YqaJ_viral_recombinase"/>
</dbReference>
<dbReference type="InterPro" id="IPR011335">
    <property type="entry name" value="Restrct_endonuc-II-like"/>
</dbReference>
<dbReference type="AlphaFoldDB" id="A0A9Y2I9U5"/>
<evidence type="ECO:0000313" key="2">
    <source>
        <dbReference type="EMBL" id="WIX75974.1"/>
    </source>
</evidence>
<dbReference type="Gene3D" id="3.90.320.10">
    <property type="match status" value="1"/>
</dbReference>
<feature type="domain" description="YqaJ viral recombinase" evidence="1">
    <location>
        <begin position="24"/>
        <end position="166"/>
    </location>
</feature>
<reference evidence="2 3" key="1">
    <citation type="submission" date="2023-06" db="EMBL/GenBank/DDBJ databases">
        <authorList>
            <person name="Oyuntsetseg B."/>
            <person name="Kim S.B."/>
        </authorList>
    </citation>
    <scope>NUCLEOTIDE SEQUENCE [LARGE SCALE GENOMIC DNA]</scope>
    <source>
        <strain evidence="2 3">2-15</strain>
    </source>
</reference>
<organism evidence="2 3">
    <name type="scientific">Amycolatopsis carbonis</name>
    <dbReference type="NCBI Taxonomy" id="715471"/>
    <lineage>
        <taxon>Bacteria</taxon>
        <taxon>Bacillati</taxon>
        <taxon>Actinomycetota</taxon>
        <taxon>Actinomycetes</taxon>
        <taxon>Pseudonocardiales</taxon>
        <taxon>Pseudonocardiaceae</taxon>
        <taxon>Amycolatopsis</taxon>
    </lineage>
</organism>
<dbReference type="InterPro" id="IPR011604">
    <property type="entry name" value="PDDEXK-like_dom_sf"/>
</dbReference>
<proteinExistence type="predicted"/>
<name>A0A9Y2I9U5_9PSEU</name>
<dbReference type="KEGG" id="acab:QRX50_31440"/>
<sequence>MTPYQIDPNLARVVLPAGAPEDVWLAERLKGIGGSDIAQAIGIAKWGTPFQLWMLKTGRIDPEELLDDDARRRFHWGHKLEPVLVSEFAERHPEYGVTPGAGTYARVEAEWQRVNVDSLAWNSDGSLAAVIEAKTANHRALSDWNGEEVPVSYVAQCQWAMWVTGAPRTYICALVDTHTYIEKDIERDDDMIGDLLELGAEFWQKVVDDVMPEVDGNDDTSSMLAITRYEPGSTVELGLEWLKDIAHRVELVEQIKDLTEKKQQIDNRMRVAIGDAETAWVGEDKVATFKASSKPTRKVDPELLDILSEDFPEVYAAVVTEKPASRRLTYANSTTTPERNHE</sequence>
<keyword evidence="3" id="KW-1185">Reference proteome</keyword>
<protein>
    <submittedName>
        <fullName evidence="2">YqaJ viral recombinase family protein</fullName>
    </submittedName>
</protein>